<accession>A0A2Z6QRU9</accession>
<feature type="domain" description="DUF7431" evidence="1">
    <location>
        <begin position="516"/>
        <end position="788"/>
    </location>
</feature>
<dbReference type="EMBL" id="BEXD01000025">
    <property type="protein sequence ID" value="GBB83468.1"/>
    <property type="molecule type" value="Genomic_DNA"/>
</dbReference>
<proteinExistence type="predicted"/>
<gene>
    <name evidence="2" type="ORF">RclHR1_01020009</name>
</gene>
<dbReference type="Pfam" id="PF24209">
    <property type="entry name" value="DUF7431"/>
    <property type="match status" value="1"/>
</dbReference>
<dbReference type="InterPro" id="IPR011009">
    <property type="entry name" value="Kinase-like_dom_sf"/>
</dbReference>
<sequence length="823" mass="95930">MQISILQKPFCDNVPYNLSLALQISQGLREKIVPDTPFYYSKLYTECWDYDPSNRPTTEQVVKRLKEINNETNQSPIDVSDNNFIDDQSLLEHAEFIQNSWTNTNSENSSTIKSVCNELKDGSQNKSIRVRDDIDVTVQIGDDNLQLLVHLNLKDNLSNTRKNLKRNSLIKMDDTLLFAKRNNQHYALIAREEEGKIILVEIIDMESKILYIRENSVRSNVTVKILSLPNYSSSNINYSLNLNHKDNLSSIREKLKESSNVTMSNTLSFANSSKAEIAREDEEKIMFKEIIDVENNTLYLIKPDYKFLINKLNLEYGHTKSLDKANKKAFIIKDYDITEITDEHKFTRIDLKKCQFMKKDIFLFTDIDSNKITSNNSTCTVIEYSKVSLKFRTEPDPEFVKAVEDAIESKDLRRLKKITEEFGNFIPKEEVILGARAYFVDVNTGDSSKNYARYTNLKLFGGKKFISKDFNESEWVSSLNEFRNWDCIKIKNPISIFYLLPEYLRRKILSLVGRKILYLSAESYEYKLIKLGSHNILELKNIPKDILEILRDKVADCSIFATVVDKNIVNDDIFNCQVLWPPNQDPKLIIHCIQKKFRECKCKLKVMLMIIGYDINFDFGRSDFNIQFKVERHDYNASNNQTQKYLLESDSSICFGIPVLRKFDDSNSSLVIGHNFYNTRNDENERTGLYTFSYCLKKNHFVYLPNFTFYTFTILNYSSNHSGMSSLKHSKFVRNIMTKRDSLRPKFISLYSTKENNCGPIFLKQKTSELNGVQIKYPKIVNCRDNNCICKKKILKDEFKYAYFDPNQDKDLVSYMENVKSNN</sequence>
<keyword evidence="3" id="KW-1185">Reference proteome</keyword>
<evidence type="ECO:0000313" key="3">
    <source>
        <dbReference type="Proteomes" id="UP000247702"/>
    </source>
</evidence>
<organism evidence="2 3">
    <name type="scientific">Rhizophagus clarus</name>
    <dbReference type="NCBI Taxonomy" id="94130"/>
    <lineage>
        <taxon>Eukaryota</taxon>
        <taxon>Fungi</taxon>
        <taxon>Fungi incertae sedis</taxon>
        <taxon>Mucoromycota</taxon>
        <taxon>Glomeromycotina</taxon>
        <taxon>Glomeromycetes</taxon>
        <taxon>Glomerales</taxon>
        <taxon>Glomeraceae</taxon>
        <taxon>Rhizophagus</taxon>
    </lineage>
</organism>
<evidence type="ECO:0000313" key="2">
    <source>
        <dbReference type="EMBL" id="GBB83468.1"/>
    </source>
</evidence>
<dbReference type="Proteomes" id="UP000247702">
    <property type="component" value="Unassembled WGS sequence"/>
</dbReference>
<dbReference type="Gene3D" id="1.10.510.10">
    <property type="entry name" value="Transferase(Phosphotransferase) domain 1"/>
    <property type="match status" value="1"/>
</dbReference>
<dbReference type="SUPFAM" id="SSF56112">
    <property type="entry name" value="Protein kinase-like (PK-like)"/>
    <property type="match status" value="1"/>
</dbReference>
<dbReference type="AlphaFoldDB" id="A0A2Z6QRU9"/>
<reference evidence="2 3" key="1">
    <citation type="submission" date="2017-11" db="EMBL/GenBank/DDBJ databases">
        <title>The genome of Rhizophagus clarus HR1 reveals common genetic basis of auxotrophy among arbuscular mycorrhizal fungi.</title>
        <authorList>
            <person name="Kobayashi Y."/>
        </authorList>
    </citation>
    <scope>NUCLEOTIDE SEQUENCE [LARGE SCALE GENOMIC DNA]</scope>
    <source>
        <strain evidence="2 3">HR1</strain>
    </source>
</reference>
<dbReference type="InterPro" id="IPR055854">
    <property type="entry name" value="DUF7431"/>
</dbReference>
<protein>
    <recommendedName>
        <fullName evidence="1">DUF7431 domain-containing protein</fullName>
    </recommendedName>
</protein>
<evidence type="ECO:0000259" key="1">
    <source>
        <dbReference type="Pfam" id="PF24209"/>
    </source>
</evidence>
<comment type="caution">
    <text evidence="2">The sequence shown here is derived from an EMBL/GenBank/DDBJ whole genome shotgun (WGS) entry which is preliminary data.</text>
</comment>
<name>A0A2Z6QRU9_9GLOM</name>